<dbReference type="PANTHER" id="PTHR42850">
    <property type="entry name" value="METALLOPHOSPHOESTERASE"/>
    <property type="match status" value="1"/>
</dbReference>
<evidence type="ECO:0000313" key="2">
    <source>
        <dbReference type="EMBL" id="GGC52275.1"/>
    </source>
</evidence>
<reference evidence="3" key="1">
    <citation type="journal article" date="2019" name="Int. J. Syst. Evol. Microbiol.">
        <title>The Global Catalogue of Microorganisms (GCM) 10K type strain sequencing project: providing services to taxonomists for standard genome sequencing and annotation.</title>
        <authorList>
            <consortium name="The Broad Institute Genomics Platform"/>
            <consortium name="The Broad Institute Genome Sequencing Center for Infectious Disease"/>
            <person name="Wu L."/>
            <person name="Ma J."/>
        </authorList>
    </citation>
    <scope>NUCLEOTIDE SEQUENCE [LARGE SCALE GENOMIC DNA]</scope>
    <source>
        <strain evidence="3">CGMCC 1.12479</strain>
    </source>
</reference>
<evidence type="ECO:0000313" key="3">
    <source>
        <dbReference type="Proteomes" id="UP000635885"/>
    </source>
</evidence>
<dbReference type="SUPFAM" id="SSF56300">
    <property type="entry name" value="Metallo-dependent phosphatases"/>
    <property type="match status" value="1"/>
</dbReference>
<protein>
    <recommendedName>
        <fullName evidence="1">Calcineurin-like phosphoesterase domain-containing protein</fullName>
    </recommendedName>
</protein>
<dbReference type="Proteomes" id="UP000635885">
    <property type="component" value="Unassembled WGS sequence"/>
</dbReference>
<dbReference type="PANTHER" id="PTHR42850:SF4">
    <property type="entry name" value="ZINC-DEPENDENT ENDOPOLYPHOSPHATASE"/>
    <property type="match status" value="1"/>
</dbReference>
<accession>A0ABQ1N2L8</accession>
<name>A0ABQ1N2L8_9BACT</name>
<comment type="caution">
    <text evidence="2">The sequence shown here is derived from an EMBL/GenBank/DDBJ whole genome shotgun (WGS) entry which is preliminary data.</text>
</comment>
<keyword evidence="3" id="KW-1185">Reference proteome</keyword>
<sequence length="130" mass="14774">MKLILAFGDIHGCALAAQRAVKLAEELSVQAVFLGDYIDRGPSPMETLEILIRAQQKHPDWIFLRGNHDQMLIDIVANPSLLFAIGEVLGDLSFEYTQSEASFREWQELSESQREHIKQFLSSTPCYYES</sequence>
<evidence type="ECO:0000259" key="1">
    <source>
        <dbReference type="Pfam" id="PF00149"/>
    </source>
</evidence>
<dbReference type="Gene3D" id="3.60.21.10">
    <property type="match status" value="1"/>
</dbReference>
<feature type="domain" description="Calcineurin-like phosphoesterase" evidence="1">
    <location>
        <begin position="4"/>
        <end position="83"/>
    </location>
</feature>
<proteinExistence type="predicted"/>
<dbReference type="Pfam" id="PF00149">
    <property type="entry name" value="Metallophos"/>
    <property type="match status" value="1"/>
</dbReference>
<dbReference type="InterPro" id="IPR029052">
    <property type="entry name" value="Metallo-depent_PP-like"/>
</dbReference>
<dbReference type="RefSeq" id="WP_188444250.1">
    <property type="nucleotide sequence ID" value="NZ_BMFD01000017.1"/>
</dbReference>
<dbReference type="InterPro" id="IPR004843">
    <property type="entry name" value="Calcineurin-like_PHP"/>
</dbReference>
<organism evidence="2 3">
    <name type="scientific">Belliella aquatica</name>
    <dbReference type="NCBI Taxonomy" id="1323734"/>
    <lineage>
        <taxon>Bacteria</taxon>
        <taxon>Pseudomonadati</taxon>
        <taxon>Bacteroidota</taxon>
        <taxon>Cytophagia</taxon>
        <taxon>Cytophagales</taxon>
        <taxon>Cyclobacteriaceae</taxon>
        <taxon>Belliella</taxon>
    </lineage>
</organism>
<dbReference type="InterPro" id="IPR050126">
    <property type="entry name" value="Ap4A_hydrolase"/>
</dbReference>
<dbReference type="EMBL" id="BMFD01000017">
    <property type="protein sequence ID" value="GGC52275.1"/>
    <property type="molecule type" value="Genomic_DNA"/>
</dbReference>
<gene>
    <name evidence="2" type="ORF">GCM10010993_33460</name>
</gene>